<dbReference type="InterPro" id="IPR020846">
    <property type="entry name" value="MFS_dom"/>
</dbReference>
<gene>
    <name evidence="9" type="ORF">NVS88_13560</name>
</gene>
<feature type="transmembrane region" description="Helical" evidence="7">
    <location>
        <begin position="122"/>
        <end position="141"/>
    </location>
</feature>
<dbReference type="EMBL" id="JANRHA010000008">
    <property type="protein sequence ID" value="MDG3015582.1"/>
    <property type="molecule type" value="Genomic_DNA"/>
</dbReference>
<keyword evidence="3 7" id="KW-0812">Transmembrane</keyword>
<dbReference type="CDD" id="cd17341">
    <property type="entry name" value="MFS_NRT2_like"/>
    <property type="match status" value="1"/>
</dbReference>
<feature type="transmembrane region" description="Helical" evidence="7">
    <location>
        <begin position="30"/>
        <end position="51"/>
    </location>
</feature>
<dbReference type="AlphaFoldDB" id="A0A9X4M3P1"/>
<keyword evidence="10" id="KW-1185">Reference proteome</keyword>
<dbReference type="Gene3D" id="1.20.1250.20">
    <property type="entry name" value="MFS general substrate transporter like domains"/>
    <property type="match status" value="2"/>
</dbReference>
<dbReference type="Pfam" id="PF07690">
    <property type="entry name" value="MFS_1"/>
    <property type="match status" value="1"/>
</dbReference>
<evidence type="ECO:0000259" key="8">
    <source>
        <dbReference type="PROSITE" id="PS50850"/>
    </source>
</evidence>
<keyword evidence="6 7" id="KW-0472">Membrane</keyword>
<evidence type="ECO:0000256" key="2">
    <source>
        <dbReference type="ARBA" id="ARBA00008432"/>
    </source>
</evidence>
<sequence length="399" mass="41874">MTVASLVCFWAWNSIGPLSATYSHAMDLSSSASAILVAMPVLVGSLGRIPVGALTDRYGGRKMMAVVCFASIIPVLLVGIFADLNQYVLLLISAFLLGVAGTCFAVGIPFVNAWYPPARRGFAAGVFGMGMVGTAVAAFFTPRFVDWFGGVSTHVILAVALAIAGVVVLMFSHDSPAWQPQRVPFVPKLLAAAKLPVTWNMCVLYGIVFGGFVAFSSYLPTYLKTIHVYNFTPVEAGSRVAVFALAAVIARPIGGAIADRIAPKIVVLVSLAGTLVMAALVNIQPRPELSAGLIFCALAFFLGIGTGGVFAWLTKLAPPERVGTVTGLVSAAGGLGGYFPPLVMGATYDAAGNDYHIGLILLCIVCAIALVYTTFLVPADDPTRRVTRRDKETGQPARP</sequence>
<keyword evidence="5" id="KW-0534">Nitrate assimilation</keyword>
<dbReference type="Proteomes" id="UP001152755">
    <property type="component" value="Unassembled WGS sequence"/>
</dbReference>
<evidence type="ECO:0000256" key="3">
    <source>
        <dbReference type="ARBA" id="ARBA00022692"/>
    </source>
</evidence>
<evidence type="ECO:0000313" key="10">
    <source>
        <dbReference type="Proteomes" id="UP001152755"/>
    </source>
</evidence>
<proteinExistence type="inferred from homology"/>
<comment type="similarity">
    <text evidence="2">Belongs to the major facilitator superfamily. Nitrate/nitrite porter (TC 2.A.1.8) family.</text>
</comment>
<feature type="transmembrane region" description="Helical" evidence="7">
    <location>
        <begin position="289"/>
        <end position="313"/>
    </location>
</feature>
<dbReference type="GO" id="GO:0015112">
    <property type="term" value="F:nitrate transmembrane transporter activity"/>
    <property type="evidence" value="ECO:0007669"/>
    <property type="project" value="InterPro"/>
</dbReference>
<dbReference type="InterPro" id="IPR011701">
    <property type="entry name" value="MFS"/>
</dbReference>
<feature type="transmembrane region" description="Helical" evidence="7">
    <location>
        <begin position="197"/>
        <end position="219"/>
    </location>
</feature>
<feature type="transmembrane region" description="Helical" evidence="7">
    <location>
        <begin position="355"/>
        <end position="379"/>
    </location>
</feature>
<evidence type="ECO:0000256" key="5">
    <source>
        <dbReference type="ARBA" id="ARBA00023063"/>
    </source>
</evidence>
<dbReference type="InterPro" id="IPR036259">
    <property type="entry name" value="MFS_trans_sf"/>
</dbReference>
<evidence type="ECO:0000313" key="9">
    <source>
        <dbReference type="EMBL" id="MDG3015582.1"/>
    </source>
</evidence>
<dbReference type="GO" id="GO:0005886">
    <property type="term" value="C:plasma membrane"/>
    <property type="evidence" value="ECO:0007669"/>
    <property type="project" value="UniProtKB-SubCell"/>
</dbReference>
<dbReference type="PROSITE" id="PS50850">
    <property type="entry name" value="MFS"/>
    <property type="match status" value="1"/>
</dbReference>
<evidence type="ECO:0000256" key="7">
    <source>
        <dbReference type="SAM" id="Phobius"/>
    </source>
</evidence>
<feature type="transmembrane region" description="Helical" evidence="7">
    <location>
        <begin position="88"/>
        <end position="115"/>
    </location>
</feature>
<protein>
    <submittedName>
        <fullName evidence="9">MFS transporter</fullName>
    </submittedName>
</protein>
<evidence type="ECO:0000256" key="6">
    <source>
        <dbReference type="ARBA" id="ARBA00023136"/>
    </source>
</evidence>
<evidence type="ECO:0000256" key="1">
    <source>
        <dbReference type="ARBA" id="ARBA00004651"/>
    </source>
</evidence>
<keyword evidence="4 7" id="KW-1133">Transmembrane helix</keyword>
<feature type="transmembrane region" description="Helical" evidence="7">
    <location>
        <begin position="265"/>
        <end position="283"/>
    </location>
</feature>
<feature type="transmembrane region" description="Helical" evidence="7">
    <location>
        <begin position="239"/>
        <end position="258"/>
    </location>
</feature>
<accession>A0A9X4M3P1</accession>
<dbReference type="PANTHER" id="PTHR23515">
    <property type="entry name" value="HIGH-AFFINITY NITRATE TRANSPORTER 2.3"/>
    <property type="match status" value="1"/>
</dbReference>
<reference evidence="9" key="1">
    <citation type="submission" date="2022-08" db="EMBL/GenBank/DDBJ databases">
        <title>Genome analysis of Corynebacteriales strain.</title>
        <authorList>
            <person name="Lee S.D."/>
        </authorList>
    </citation>
    <scope>NUCLEOTIDE SEQUENCE</scope>
    <source>
        <strain evidence="9">D3-21</strain>
    </source>
</reference>
<organism evidence="9 10">
    <name type="scientific">Speluncibacter jeojiensis</name>
    <dbReference type="NCBI Taxonomy" id="2710754"/>
    <lineage>
        <taxon>Bacteria</taxon>
        <taxon>Bacillati</taxon>
        <taxon>Actinomycetota</taxon>
        <taxon>Actinomycetes</taxon>
        <taxon>Mycobacteriales</taxon>
        <taxon>Speluncibacteraceae</taxon>
        <taxon>Speluncibacter</taxon>
    </lineage>
</organism>
<comment type="subcellular location">
    <subcellularLocation>
        <location evidence="1">Cell membrane</location>
        <topology evidence="1">Multi-pass membrane protein</topology>
    </subcellularLocation>
</comment>
<dbReference type="GO" id="GO:0042128">
    <property type="term" value="P:nitrate assimilation"/>
    <property type="evidence" value="ECO:0007669"/>
    <property type="project" value="UniProtKB-KW"/>
</dbReference>
<feature type="transmembrane region" description="Helical" evidence="7">
    <location>
        <begin position="147"/>
        <end position="172"/>
    </location>
</feature>
<feature type="transmembrane region" description="Helical" evidence="7">
    <location>
        <begin position="63"/>
        <end position="82"/>
    </location>
</feature>
<name>A0A9X4M3P1_9ACTN</name>
<dbReference type="InterPro" id="IPR044772">
    <property type="entry name" value="NO3_transporter"/>
</dbReference>
<feature type="domain" description="Major facilitator superfamily (MFS) profile" evidence="8">
    <location>
        <begin position="1"/>
        <end position="381"/>
    </location>
</feature>
<dbReference type="RefSeq" id="WP_332520109.1">
    <property type="nucleotide sequence ID" value="NZ_JANRHA010000008.1"/>
</dbReference>
<comment type="caution">
    <text evidence="9">The sequence shown here is derived from an EMBL/GenBank/DDBJ whole genome shotgun (WGS) entry which is preliminary data.</text>
</comment>
<evidence type="ECO:0000256" key="4">
    <source>
        <dbReference type="ARBA" id="ARBA00022989"/>
    </source>
</evidence>
<feature type="transmembrane region" description="Helical" evidence="7">
    <location>
        <begin position="325"/>
        <end position="343"/>
    </location>
</feature>
<dbReference type="SUPFAM" id="SSF103473">
    <property type="entry name" value="MFS general substrate transporter"/>
    <property type="match status" value="1"/>
</dbReference>